<keyword evidence="3" id="KW-1185">Reference proteome</keyword>
<organism evidence="3 4">
    <name type="scientific">Meloidogyne javanica</name>
    <name type="common">Root-knot nematode worm</name>
    <dbReference type="NCBI Taxonomy" id="6303"/>
    <lineage>
        <taxon>Eukaryota</taxon>
        <taxon>Metazoa</taxon>
        <taxon>Ecdysozoa</taxon>
        <taxon>Nematoda</taxon>
        <taxon>Chromadorea</taxon>
        <taxon>Rhabditida</taxon>
        <taxon>Tylenchina</taxon>
        <taxon>Tylenchomorpha</taxon>
        <taxon>Tylenchoidea</taxon>
        <taxon>Meloidogynidae</taxon>
        <taxon>Meloidogyninae</taxon>
        <taxon>Meloidogyne</taxon>
        <taxon>Meloidogyne incognita group</taxon>
    </lineage>
</organism>
<keyword evidence="1" id="KW-0472">Membrane</keyword>
<evidence type="ECO:0000256" key="2">
    <source>
        <dbReference type="SAM" id="SignalP"/>
    </source>
</evidence>
<evidence type="ECO:0000256" key="1">
    <source>
        <dbReference type="SAM" id="Phobius"/>
    </source>
</evidence>
<dbReference type="AlphaFoldDB" id="A0A915MRI0"/>
<proteinExistence type="predicted"/>
<feature type="transmembrane region" description="Helical" evidence="1">
    <location>
        <begin position="74"/>
        <end position="99"/>
    </location>
</feature>
<keyword evidence="1" id="KW-1133">Transmembrane helix</keyword>
<dbReference type="WBParaSite" id="scaffold4527_cov194.g8283">
    <property type="protein sequence ID" value="scaffold4527_cov194.g8283"/>
    <property type="gene ID" value="scaffold4527_cov194.g8283"/>
</dbReference>
<keyword evidence="1" id="KW-0812">Transmembrane</keyword>
<protein>
    <submittedName>
        <fullName evidence="4">Uncharacterized protein</fullName>
    </submittedName>
</protein>
<accession>A0A915MRI0</accession>
<feature type="chain" id="PRO_5037403475" evidence="2">
    <location>
        <begin position="18"/>
        <end position="141"/>
    </location>
</feature>
<name>A0A915MRI0_MELJA</name>
<reference evidence="4" key="1">
    <citation type="submission" date="2022-11" db="UniProtKB">
        <authorList>
            <consortium name="WormBaseParasite"/>
        </authorList>
    </citation>
    <scope>IDENTIFICATION</scope>
</reference>
<feature type="signal peptide" evidence="2">
    <location>
        <begin position="1"/>
        <end position="17"/>
    </location>
</feature>
<keyword evidence="2" id="KW-0732">Signal</keyword>
<evidence type="ECO:0000313" key="3">
    <source>
        <dbReference type="Proteomes" id="UP000887561"/>
    </source>
</evidence>
<sequence length="141" mass="16039">MHLFLLCLTLFFISASASYDEPPGVFLGWELADTSDHCPGCPWFCYHPIGFIEPTYCSETPLEHPPSLSCPFDWITMSVLFSVGVIHSIVLGVIVYFVVRFNRYLRRHVPLTTIPFTAARRLRTVGTRAPMEEVSLEWANN</sequence>
<dbReference type="Proteomes" id="UP000887561">
    <property type="component" value="Unplaced"/>
</dbReference>
<evidence type="ECO:0000313" key="4">
    <source>
        <dbReference type="WBParaSite" id="scaffold4527_cov194.g8283"/>
    </source>
</evidence>